<accession>A0A8H6VN59</accession>
<evidence type="ECO:0000256" key="2">
    <source>
        <dbReference type="ARBA" id="ARBA00022723"/>
    </source>
</evidence>
<evidence type="ECO:0000256" key="3">
    <source>
        <dbReference type="ARBA" id="ARBA00023002"/>
    </source>
</evidence>
<evidence type="ECO:0000256" key="5">
    <source>
        <dbReference type="PIRSR" id="PIRSR604294-1"/>
    </source>
</evidence>
<keyword evidence="4 5" id="KW-0408">Iron</keyword>
<keyword evidence="2 5" id="KW-0479">Metal-binding</keyword>
<evidence type="ECO:0000256" key="6">
    <source>
        <dbReference type="SAM" id="MobiDB-lite"/>
    </source>
</evidence>
<keyword evidence="3" id="KW-0560">Oxidoreductase</keyword>
<feature type="region of interest" description="Disordered" evidence="6">
    <location>
        <begin position="160"/>
        <end position="182"/>
    </location>
</feature>
<keyword evidence="7" id="KW-0223">Dioxygenase</keyword>
<comment type="cofactor">
    <cofactor evidence="5">
        <name>Fe(2+)</name>
        <dbReference type="ChEBI" id="CHEBI:29033"/>
    </cofactor>
    <text evidence="5">Binds 1 Fe(2+) ion per subunit.</text>
</comment>
<feature type="binding site" evidence="5">
    <location>
        <position position="578"/>
    </location>
    <ligand>
        <name>Fe cation</name>
        <dbReference type="ChEBI" id="CHEBI:24875"/>
        <note>catalytic</note>
    </ligand>
</feature>
<dbReference type="InterPro" id="IPR004294">
    <property type="entry name" value="Carotenoid_Oase"/>
</dbReference>
<dbReference type="GO" id="GO:0016121">
    <property type="term" value="P:carotene catabolic process"/>
    <property type="evidence" value="ECO:0007669"/>
    <property type="project" value="TreeGrafter"/>
</dbReference>
<dbReference type="GO" id="GO:0010436">
    <property type="term" value="F:carotenoid dioxygenase activity"/>
    <property type="evidence" value="ECO:0007669"/>
    <property type="project" value="TreeGrafter"/>
</dbReference>
<gene>
    <name evidence="7" type="ORF">HII31_00232</name>
</gene>
<organism evidence="7 8">
    <name type="scientific">Pseudocercospora fuligena</name>
    <dbReference type="NCBI Taxonomy" id="685502"/>
    <lineage>
        <taxon>Eukaryota</taxon>
        <taxon>Fungi</taxon>
        <taxon>Dikarya</taxon>
        <taxon>Ascomycota</taxon>
        <taxon>Pezizomycotina</taxon>
        <taxon>Dothideomycetes</taxon>
        <taxon>Dothideomycetidae</taxon>
        <taxon>Mycosphaerellales</taxon>
        <taxon>Mycosphaerellaceae</taxon>
        <taxon>Pseudocercospora</taxon>
    </lineage>
</organism>
<feature type="binding site" evidence="5">
    <location>
        <position position="244"/>
    </location>
    <ligand>
        <name>Fe cation</name>
        <dbReference type="ChEBI" id="CHEBI:24875"/>
        <note>catalytic</note>
    </ligand>
</feature>
<dbReference type="Proteomes" id="UP000660729">
    <property type="component" value="Unassembled WGS sequence"/>
</dbReference>
<feature type="binding site" evidence="5">
    <location>
        <position position="296"/>
    </location>
    <ligand>
        <name>Fe cation</name>
        <dbReference type="ChEBI" id="CHEBI:24875"/>
        <note>catalytic</note>
    </ligand>
</feature>
<evidence type="ECO:0000256" key="1">
    <source>
        <dbReference type="ARBA" id="ARBA00006787"/>
    </source>
</evidence>
<dbReference type="PANTHER" id="PTHR10543">
    <property type="entry name" value="BETA-CAROTENE DIOXYGENASE"/>
    <property type="match status" value="1"/>
</dbReference>
<dbReference type="EMBL" id="JABCIY010000001">
    <property type="protein sequence ID" value="KAF7198493.1"/>
    <property type="molecule type" value="Genomic_DNA"/>
</dbReference>
<dbReference type="GO" id="GO:0046872">
    <property type="term" value="F:metal ion binding"/>
    <property type="evidence" value="ECO:0007669"/>
    <property type="project" value="UniProtKB-KW"/>
</dbReference>
<comment type="caution">
    <text evidence="7">The sequence shown here is derived from an EMBL/GenBank/DDBJ whole genome shotgun (WGS) entry which is preliminary data.</text>
</comment>
<dbReference type="AlphaFoldDB" id="A0A8H6VN59"/>
<protein>
    <submittedName>
        <fullName evidence="7">Beta,beta-carotene 15,15'-dioxygenase</fullName>
    </submittedName>
</protein>
<dbReference type="PANTHER" id="PTHR10543:SF24">
    <property type="entry name" value="CAROTENOID ISOMEROOXYGENASE"/>
    <property type="match status" value="1"/>
</dbReference>
<keyword evidence="8" id="KW-1185">Reference proteome</keyword>
<evidence type="ECO:0000313" key="8">
    <source>
        <dbReference type="Proteomes" id="UP000660729"/>
    </source>
</evidence>
<evidence type="ECO:0000256" key="4">
    <source>
        <dbReference type="ARBA" id="ARBA00023004"/>
    </source>
</evidence>
<reference evidence="7" key="1">
    <citation type="submission" date="2020-04" db="EMBL/GenBank/DDBJ databases">
        <title>Draft genome resource of the tomato pathogen Pseudocercospora fuligena.</title>
        <authorList>
            <person name="Zaccaron A."/>
        </authorList>
    </citation>
    <scope>NUCLEOTIDE SEQUENCE</scope>
    <source>
        <strain evidence="7">PF001</strain>
    </source>
</reference>
<dbReference type="OrthoDB" id="407010at2759"/>
<evidence type="ECO:0000313" key="7">
    <source>
        <dbReference type="EMBL" id="KAF7198493.1"/>
    </source>
</evidence>
<comment type="similarity">
    <text evidence="1">Belongs to the carotenoid oxygenase family.</text>
</comment>
<dbReference type="Pfam" id="PF03055">
    <property type="entry name" value="RPE65"/>
    <property type="match status" value="1"/>
</dbReference>
<name>A0A8H6VN59_9PEZI</name>
<proteinExistence type="inferred from homology"/>
<sequence length="586" mass="65525">MVIARIYEQSSGAIVDHVHTTSAITDSHWRFVGQDEIWRERAMQHYNDWPNAGAFNALKPQTQKTKLEVSGYFPNYVAGTLHRAGPGGYKIARADCRDGDFACDHWFDGFSYSYRFELVPGKDVCSEIHYSSRCQADGVIDTARRIGRLEGLTFGQKRDLRDTFDKSMQPPPELTYGSDPKSANLGVSIREPMLCEMPDVKGQRKVLVLTTDARIRKANTLEPLGLTRQIKMHPELKGQLSGAHARHDPKTGEWFNYNLELGPKTIYRIFRASPKTGKVDILAEISDRDLRPAYIHSMLLTENFVILCVFSSLLKNGGMDMLWTRNIMDSLAPFDSSSKVTWLVVDRHGAGLVKKFTSPAFFCFNTTNAWEESNEDGTVDIICELFEFKSLDILHRFYYKNLVSNESNTAAFNKAFNKNSRISKTSQLARYRLSKVRLPVDRSVNMAFQAAPSGEATRVLSIPGSETGDLQMCNPNYLLRQHRFVWAARDSGKSSFLDGLVKTDTETKTSVVWSVDKHTPTKPFFIPAPDAQAEDEGAILSIVYNGVTGTSYLLCLDAATMKELGRAEVGAPVGIGFHGKHTPAAC</sequence>